<dbReference type="InterPro" id="IPR050396">
    <property type="entry name" value="Glycosyltr_51/Transpeptidase"/>
</dbReference>
<comment type="catalytic activity">
    <reaction evidence="24">
        <text>[GlcNAc-(1-&gt;4)-Mur2Ac(oyl-L-Ala-gamma-D-Glu-L-Lys-D-Ala-D-Ala)](n)-di-trans,octa-cis-undecaprenyl diphosphate + beta-D-GlcNAc-(1-&gt;4)-Mur2Ac(oyl-L-Ala-gamma-D-Glu-L-Lys-D-Ala-D-Ala)-di-trans,octa-cis-undecaprenyl diphosphate = [GlcNAc-(1-&gt;4)-Mur2Ac(oyl-L-Ala-gamma-D-Glu-L-Lys-D-Ala-D-Ala)](n+1)-di-trans,octa-cis-undecaprenyl diphosphate + di-trans,octa-cis-undecaprenyl diphosphate + H(+)</text>
        <dbReference type="Rhea" id="RHEA:23708"/>
        <dbReference type="Rhea" id="RHEA-COMP:9602"/>
        <dbReference type="Rhea" id="RHEA-COMP:9603"/>
        <dbReference type="ChEBI" id="CHEBI:15378"/>
        <dbReference type="ChEBI" id="CHEBI:58405"/>
        <dbReference type="ChEBI" id="CHEBI:60033"/>
        <dbReference type="ChEBI" id="CHEBI:78435"/>
        <dbReference type="EC" id="2.4.99.28"/>
    </reaction>
</comment>
<evidence type="ECO:0000256" key="21">
    <source>
        <dbReference type="ARBA" id="ARBA00023316"/>
    </source>
</evidence>
<keyword evidence="18 27" id="KW-0472">Membrane</keyword>
<comment type="caution">
    <text evidence="30">The sequence shown here is derived from an EMBL/GenBank/DDBJ whole genome shotgun (WGS) entry which is preliminary data.</text>
</comment>
<dbReference type="UniPathway" id="UPA00219"/>
<evidence type="ECO:0000256" key="11">
    <source>
        <dbReference type="ARBA" id="ARBA00022679"/>
    </source>
</evidence>
<comment type="subcellular location">
    <subcellularLocation>
        <location evidence="2">Cell membrane</location>
        <topology evidence="2">Single-pass type II membrane protein</topology>
    </subcellularLocation>
</comment>
<name>A0A833MEL5_9FIRM</name>
<evidence type="ECO:0000256" key="18">
    <source>
        <dbReference type="ARBA" id="ARBA00023136"/>
    </source>
</evidence>
<evidence type="ECO:0000313" key="30">
    <source>
        <dbReference type="EMBL" id="KAB3531474.1"/>
    </source>
</evidence>
<organism evidence="30 31">
    <name type="scientific">Alkaliphilus serpentinus</name>
    <dbReference type="NCBI Taxonomy" id="1482731"/>
    <lineage>
        <taxon>Bacteria</taxon>
        <taxon>Bacillati</taxon>
        <taxon>Bacillota</taxon>
        <taxon>Clostridia</taxon>
        <taxon>Peptostreptococcales</taxon>
        <taxon>Natronincolaceae</taxon>
        <taxon>Alkaliphilus</taxon>
    </lineage>
</organism>
<evidence type="ECO:0000256" key="3">
    <source>
        <dbReference type="ARBA" id="ARBA00004752"/>
    </source>
</evidence>
<keyword evidence="11" id="KW-0808">Transferase</keyword>
<dbReference type="GO" id="GO:0005886">
    <property type="term" value="C:plasma membrane"/>
    <property type="evidence" value="ECO:0007669"/>
    <property type="project" value="UniProtKB-SubCell"/>
</dbReference>
<dbReference type="PANTHER" id="PTHR32282">
    <property type="entry name" value="BINDING PROTEIN TRANSPEPTIDASE, PUTATIVE-RELATED"/>
    <property type="match status" value="1"/>
</dbReference>
<gene>
    <name evidence="30" type="ORF">F8153_04660</name>
</gene>
<accession>A0A833MEL5</accession>
<dbReference type="EMBL" id="WBZB01000013">
    <property type="protein sequence ID" value="KAB3531474.1"/>
    <property type="molecule type" value="Genomic_DNA"/>
</dbReference>
<evidence type="ECO:0000256" key="1">
    <source>
        <dbReference type="ARBA" id="ARBA00002624"/>
    </source>
</evidence>
<evidence type="ECO:0000256" key="13">
    <source>
        <dbReference type="ARBA" id="ARBA00022801"/>
    </source>
</evidence>
<evidence type="ECO:0000256" key="15">
    <source>
        <dbReference type="ARBA" id="ARBA00022968"/>
    </source>
</evidence>
<evidence type="ECO:0000256" key="2">
    <source>
        <dbReference type="ARBA" id="ARBA00004401"/>
    </source>
</evidence>
<evidence type="ECO:0000256" key="19">
    <source>
        <dbReference type="ARBA" id="ARBA00023251"/>
    </source>
</evidence>
<keyword evidence="31" id="KW-1185">Reference proteome</keyword>
<evidence type="ECO:0000256" key="24">
    <source>
        <dbReference type="ARBA" id="ARBA00049902"/>
    </source>
</evidence>
<dbReference type="GO" id="GO:0008360">
    <property type="term" value="P:regulation of cell shape"/>
    <property type="evidence" value="ECO:0007669"/>
    <property type="project" value="UniProtKB-KW"/>
</dbReference>
<dbReference type="Pfam" id="PF00905">
    <property type="entry name" value="Transpeptidase"/>
    <property type="match status" value="1"/>
</dbReference>
<evidence type="ECO:0000256" key="6">
    <source>
        <dbReference type="ARBA" id="ARBA00012448"/>
    </source>
</evidence>
<keyword evidence="12 27" id="KW-0812">Transmembrane</keyword>
<evidence type="ECO:0000313" key="31">
    <source>
        <dbReference type="Proteomes" id="UP000465601"/>
    </source>
</evidence>
<keyword evidence="20" id="KW-0511">Multifunctional enzyme</keyword>
<reference evidence="30 31" key="1">
    <citation type="submission" date="2019-10" db="EMBL/GenBank/DDBJ databases">
        <title>Alkaliphilus serpentinus sp. nov. and Alkaliphilus pronyensis sp. nov., two novel anaerobic alkaliphilic species isolated from the serpentinized-hosted hydrothermal field of the Prony Bay (New Caledonia).</title>
        <authorList>
            <person name="Postec A."/>
        </authorList>
    </citation>
    <scope>NUCLEOTIDE SEQUENCE [LARGE SCALE GENOMIC DNA]</scope>
    <source>
        <strain evidence="30 31">LacT</strain>
    </source>
</reference>
<evidence type="ECO:0000256" key="16">
    <source>
        <dbReference type="ARBA" id="ARBA00022984"/>
    </source>
</evidence>
<dbReference type="GO" id="GO:0009252">
    <property type="term" value="P:peptidoglycan biosynthetic process"/>
    <property type="evidence" value="ECO:0007669"/>
    <property type="project" value="UniProtKB-UniPathway"/>
</dbReference>
<dbReference type="OrthoDB" id="9766909at2"/>
<protein>
    <recommendedName>
        <fullName evidence="7">Penicillin-binding protein 1A</fullName>
        <ecNumber evidence="23">2.4.99.28</ecNumber>
        <ecNumber evidence="6">3.4.16.4</ecNumber>
    </recommendedName>
</protein>
<dbReference type="InterPro" id="IPR001460">
    <property type="entry name" value="PCN-bd_Tpept"/>
</dbReference>
<evidence type="ECO:0000256" key="12">
    <source>
        <dbReference type="ARBA" id="ARBA00022692"/>
    </source>
</evidence>
<evidence type="ECO:0000256" key="7">
    <source>
        <dbReference type="ARBA" id="ARBA00018638"/>
    </source>
</evidence>
<dbReference type="GO" id="GO:0046677">
    <property type="term" value="P:response to antibiotic"/>
    <property type="evidence" value="ECO:0007669"/>
    <property type="project" value="UniProtKB-KW"/>
</dbReference>
<evidence type="ECO:0000256" key="20">
    <source>
        <dbReference type="ARBA" id="ARBA00023268"/>
    </source>
</evidence>
<dbReference type="Gene3D" id="3.40.710.10">
    <property type="entry name" value="DD-peptidase/beta-lactamase superfamily"/>
    <property type="match status" value="1"/>
</dbReference>
<evidence type="ECO:0000256" key="5">
    <source>
        <dbReference type="ARBA" id="ARBA00007739"/>
    </source>
</evidence>
<evidence type="ECO:0000256" key="14">
    <source>
        <dbReference type="ARBA" id="ARBA00022960"/>
    </source>
</evidence>
<comment type="catalytic activity">
    <reaction evidence="22">
        <text>Preferential cleavage: (Ac)2-L-Lys-D-Ala-|-D-Ala. Also transpeptidation of peptidyl-alanyl moieties that are N-acyl substituents of D-alanine.</text>
        <dbReference type="EC" id="3.4.16.4"/>
    </reaction>
</comment>
<dbReference type="InterPro" id="IPR012338">
    <property type="entry name" value="Beta-lactam/transpept-like"/>
</dbReference>
<dbReference type="PANTHER" id="PTHR32282:SF33">
    <property type="entry name" value="PEPTIDOGLYCAN GLYCOSYLTRANSFERASE"/>
    <property type="match status" value="1"/>
</dbReference>
<feature type="domain" description="Glycosyl transferase family 51" evidence="29">
    <location>
        <begin position="76"/>
        <end position="241"/>
    </location>
</feature>
<comment type="similarity">
    <text evidence="5">In the N-terminal section; belongs to the glycosyltransferase 51 family.</text>
</comment>
<dbReference type="SUPFAM" id="SSF56601">
    <property type="entry name" value="beta-lactamase/transpeptidase-like"/>
    <property type="match status" value="1"/>
</dbReference>
<keyword evidence="8" id="KW-0121">Carboxypeptidase</keyword>
<dbReference type="GO" id="GO:0071555">
    <property type="term" value="P:cell wall organization"/>
    <property type="evidence" value="ECO:0007669"/>
    <property type="project" value="UniProtKB-KW"/>
</dbReference>
<feature type="compositionally biased region" description="Acidic residues" evidence="26">
    <location>
        <begin position="820"/>
        <end position="854"/>
    </location>
</feature>
<keyword evidence="16" id="KW-0573">Peptidoglycan synthesis</keyword>
<evidence type="ECO:0000256" key="4">
    <source>
        <dbReference type="ARBA" id="ARBA00007090"/>
    </source>
</evidence>
<keyword evidence="15" id="KW-0735">Signal-anchor</keyword>
<dbReference type="AlphaFoldDB" id="A0A833MEL5"/>
<comment type="pathway">
    <text evidence="3">Cell wall biogenesis; peptidoglycan biosynthesis.</text>
</comment>
<keyword evidence="9" id="KW-0645">Protease</keyword>
<dbReference type="Pfam" id="PF00912">
    <property type="entry name" value="Transgly"/>
    <property type="match status" value="1"/>
</dbReference>
<dbReference type="SUPFAM" id="SSF53955">
    <property type="entry name" value="Lysozyme-like"/>
    <property type="match status" value="1"/>
</dbReference>
<dbReference type="EC" id="2.4.99.28" evidence="23"/>
<dbReference type="EC" id="3.4.16.4" evidence="6"/>
<keyword evidence="14" id="KW-0133">Cell shape</keyword>
<dbReference type="Proteomes" id="UP000465601">
    <property type="component" value="Unassembled WGS sequence"/>
</dbReference>
<keyword evidence="21" id="KW-0961">Cell wall biogenesis/degradation</keyword>
<comment type="function">
    <text evidence="1">Cell wall formation. Synthesis of cross-linked peptidoglycan from the lipid intermediates. The enzyme has a penicillin-insensitive transglycosylase N-terminal domain (formation of linear glycan strands) and a penicillin-sensitive transpeptidase C-terminal domain (cross-linking of the peptide subunits).</text>
</comment>
<dbReference type="RefSeq" id="WP_151865202.1">
    <property type="nucleotide sequence ID" value="NZ_WBZB01000013.1"/>
</dbReference>
<comment type="pathway">
    <text evidence="25">Glycan biosynthesis.</text>
</comment>
<dbReference type="GO" id="GO:0008658">
    <property type="term" value="F:penicillin binding"/>
    <property type="evidence" value="ECO:0007669"/>
    <property type="project" value="InterPro"/>
</dbReference>
<evidence type="ECO:0000259" key="29">
    <source>
        <dbReference type="Pfam" id="PF00912"/>
    </source>
</evidence>
<comment type="similarity">
    <text evidence="4">In the C-terminal section; belongs to the transpeptidase family.</text>
</comment>
<dbReference type="GO" id="GO:0006508">
    <property type="term" value="P:proteolysis"/>
    <property type="evidence" value="ECO:0007669"/>
    <property type="project" value="UniProtKB-KW"/>
</dbReference>
<keyword evidence="10" id="KW-0328">Glycosyltransferase</keyword>
<sequence>MAEKKPTDKKTNDKKNKKKRYRILKVFVLIIILAGFIAGGATVGAVLGIIKEAGPIDATNIYELLDESSFILDSNGEVIEKVQSEGLRIIIDYQNMPEDLINAFVAIEDERFWIHSGVDIKRIFGAAWTNLKTGSKQGASTINQQLAKLIFLTKEQTLTRKITDAYYGILINRQLSKDQILEAYMNTIPLGSGANGVEAAAQVYFSKSVGDLTLAESALIAGITRNPSRYSPMRTITKDKVTEDHHILYDGDPTYTIVYNDDYQDRMETVLAMMLQHNYITEDEYNAALDEDIKASLNPNRFFAEEISSYFGDLVKRDVINALEKEGYSSEDANSLLRSGGLRIYSTMDVRIQKILEEEYDNPDNFPGTLKDSEGNLLRDEEGNIQPQSAMVITDYHTGEIKALVGGRMISGQKIFNRALSTRQPGSSMKPLAAYTPAIDQGFTAATVIDDTPIYLDKDHPDKPWPNNWYKEGYYGLITFREAIQQSSNVGAVKVATMLGADETSAIATMLEYIEKMGITTVVRSSHPVVRGNKIYSDETFSTVLGGMTMGVTPIDMASAYGVYANEGVYIEPITFTKIYDRHGNLLYENKPEVRRVLTPQVSYIMTDMLKTAVSAGTGSRARLDTNNSEIPVAGKTGTTSENKDAWFVGFTPYYSASVWIGNDIPKTLVDGSRISTELWKKVMARVHEGYTPKSFTMPEDIIRVNVCTESGKLPSELCALDPRGSRVRSEVFIRGTEPKEVCDVHVIADIHVPTGKLATELTPPWEIESKVFIQRTVPYYPEEHNGIEPADFIYELPTESYDPLTDWLDVDPNMPGYEEYYDEYFNDPNENNEEDNDEETNEDQDPIIDSNND</sequence>
<dbReference type="InterPro" id="IPR001264">
    <property type="entry name" value="Glyco_trans_51"/>
</dbReference>
<evidence type="ECO:0000256" key="22">
    <source>
        <dbReference type="ARBA" id="ARBA00034000"/>
    </source>
</evidence>
<feature type="domain" description="Penicillin-binding protein transpeptidase" evidence="28">
    <location>
        <begin position="390"/>
        <end position="684"/>
    </location>
</feature>
<evidence type="ECO:0000256" key="26">
    <source>
        <dbReference type="SAM" id="MobiDB-lite"/>
    </source>
</evidence>
<keyword evidence="17 27" id="KW-1133">Transmembrane helix</keyword>
<evidence type="ECO:0000259" key="28">
    <source>
        <dbReference type="Pfam" id="PF00905"/>
    </source>
</evidence>
<keyword evidence="19" id="KW-0046">Antibiotic resistance</keyword>
<dbReference type="Gene3D" id="1.10.3810.10">
    <property type="entry name" value="Biosynthetic peptidoglycan transglycosylase-like"/>
    <property type="match status" value="1"/>
</dbReference>
<evidence type="ECO:0000256" key="9">
    <source>
        <dbReference type="ARBA" id="ARBA00022670"/>
    </source>
</evidence>
<dbReference type="InterPro" id="IPR023346">
    <property type="entry name" value="Lysozyme-like_dom_sf"/>
</dbReference>
<dbReference type="FunFam" id="1.10.3810.10:FF:000001">
    <property type="entry name" value="Penicillin-binding protein 1A"/>
    <property type="match status" value="1"/>
</dbReference>
<dbReference type="GO" id="GO:0009002">
    <property type="term" value="F:serine-type D-Ala-D-Ala carboxypeptidase activity"/>
    <property type="evidence" value="ECO:0007669"/>
    <property type="project" value="UniProtKB-EC"/>
</dbReference>
<evidence type="ECO:0000256" key="27">
    <source>
        <dbReference type="SAM" id="Phobius"/>
    </source>
</evidence>
<keyword evidence="13" id="KW-0378">Hydrolase</keyword>
<evidence type="ECO:0000256" key="10">
    <source>
        <dbReference type="ARBA" id="ARBA00022676"/>
    </source>
</evidence>
<evidence type="ECO:0000256" key="23">
    <source>
        <dbReference type="ARBA" id="ARBA00044770"/>
    </source>
</evidence>
<proteinExistence type="inferred from homology"/>
<dbReference type="InterPro" id="IPR036950">
    <property type="entry name" value="PBP_transglycosylase"/>
</dbReference>
<feature type="transmembrane region" description="Helical" evidence="27">
    <location>
        <begin position="23"/>
        <end position="50"/>
    </location>
</feature>
<feature type="region of interest" description="Disordered" evidence="26">
    <location>
        <begin position="819"/>
        <end position="854"/>
    </location>
</feature>
<evidence type="ECO:0000256" key="8">
    <source>
        <dbReference type="ARBA" id="ARBA00022645"/>
    </source>
</evidence>
<dbReference type="GO" id="GO:0008955">
    <property type="term" value="F:peptidoglycan glycosyltransferase activity"/>
    <property type="evidence" value="ECO:0007669"/>
    <property type="project" value="UniProtKB-EC"/>
</dbReference>
<evidence type="ECO:0000256" key="25">
    <source>
        <dbReference type="ARBA" id="ARBA00060592"/>
    </source>
</evidence>
<dbReference type="NCBIfam" id="TIGR02074">
    <property type="entry name" value="PBP_1a_fam"/>
    <property type="match status" value="1"/>
</dbReference>
<evidence type="ECO:0000256" key="17">
    <source>
        <dbReference type="ARBA" id="ARBA00022989"/>
    </source>
</evidence>